<proteinExistence type="predicted"/>
<dbReference type="PANTHER" id="PTHR35894">
    <property type="entry name" value="GENERAL SECRETION PATHWAY PROTEIN A-RELATED"/>
    <property type="match status" value="1"/>
</dbReference>
<comment type="caution">
    <text evidence="2">The sequence shown here is derived from an EMBL/GenBank/DDBJ whole genome shotgun (WGS) entry which is preliminary data.</text>
</comment>
<dbReference type="InterPro" id="IPR027417">
    <property type="entry name" value="P-loop_NTPase"/>
</dbReference>
<evidence type="ECO:0000313" key="3">
    <source>
        <dbReference type="Proteomes" id="UP000377595"/>
    </source>
</evidence>
<gene>
    <name evidence="2" type="ORF">Aple_070440</name>
</gene>
<dbReference type="Gene3D" id="3.40.50.300">
    <property type="entry name" value="P-loop containing nucleotide triphosphate hydrolases"/>
    <property type="match status" value="1"/>
</dbReference>
<dbReference type="PANTHER" id="PTHR35894:SF1">
    <property type="entry name" value="PHOSPHORIBULOKINASE _ URIDINE KINASE FAMILY"/>
    <property type="match status" value="1"/>
</dbReference>
<dbReference type="Pfam" id="PF07693">
    <property type="entry name" value="KAP_NTPase"/>
    <property type="match status" value="1"/>
</dbReference>
<sequence>MTVGMSSEDEARRAPTRFNPFPFRATGEFIDPLSHFITIQTPATIETLGLLDTYLEPPRTGSDSGDPAGLAIAVVGEHGTGKTHLVNYLINRCAAAEPGPVGYQYLSAQAGDFRKLYFKNFLDKVDKPRVLRRLNEYYGQIVAASFGGSEFPEEIRERLRSNKIDPQRFVRQFGLPESIYLEELHSEIYKVTKDAELSTALTLMLREDLSDHVWGWLCGDPPDELLKERGILITISTESAALKAIGMFSRLFRGQDRFVLVIDEMEKVLSQQSIPTREVLDAFRELVQVTTRSGILLVLAGLPEFVDILGGNTIDRMQVVHTTPFTAGQVEDYVKANIVGTGHRSPLGPFHPKALTYMTALTNGNIRHIVGLCRKCYELTSEGGEITHATVKRAAQDRFEIINTSALAELIRDELAGISIPFVENHQLAGSDVTVDYWIPVGTGGSGCAIFLTDSVLTDEDATRLADRAKAVTDASPGSRTLLIVNGFLPESGAKVLRDAFTSGPLVYVRDGFLAVFGNTVNSIVQQVQAAELDPETGIRLHVERLTSMHIGTQRYVEALATQIEELRRSSEMGIAALSQQLHEPEAETAGILPSAIEPVFVATLSELRELTDLRQLLSTAFDPDDDSDIVHTLLVRERSALLEPLGVLFMAEALVLAFQDAVTNWYILPDTPPSTRLYTLRRLCRMFENISGYLPYYVLDGIRVTRSRSQSSEELAKLPTRVRALVGGLGSRVEVAALSTLGAPG</sequence>
<feature type="domain" description="AAA+ ATPase" evidence="1">
    <location>
        <begin position="68"/>
        <end position="325"/>
    </location>
</feature>
<accession>A0A5M3XSB6</accession>
<organism evidence="2 3">
    <name type="scientific">Acrocarpospora pleiomorpha</name>
    <dbReference type="NCBI Taxonomy" id="90975"/>
    <lineage>
        <taxon>Bacteria</taxon>
        <taxon>Bacillati</taxon>
        <taxon>Actinomycetota</taxon>
        <taxon>Actinomycetes</taxon>
        <taxon>Streptosporangiales</taxon>
        <taxon>Streptosporangiaceae</taxon>
        <taxon>Acrocarpospora</taxon>
    </lineage>
</organism>
<dbReference type="Proteomes" id="UP000377595">
    <property type="component" value="Unassembled WGS sequence"/>
</dbReference>
<dbReference type="InterPro" id="IPR052026">
    <property type="entry name" value="ExeA_AAA_ATPase_DNA-bind"/>
</dbReference>
<evidence type="ECO:0000313" key="2">
    <source>
        <dbReference type="EMBL" id="GES24145.1"/>
    </source>
</evidence>
<keyword evidence="3" id="KW-1185">Reference proteome</keyword>
<reference evidence="2 3" key="1">
    <citation type="submission" date="2019-10" db="EMBL/GenBank/DDBJ databases">
        <title>Whole genome shotgun sequence of Acrocarpospora pleiomorpha NBRC 16267.</title>
        <authorList>
            <person name="Ichikawa N."/>
            <person name="Kimura A."/>
            <person name="Kitahashi Y."/>
            <person name="Komaki H."/>
            <person name="Oguchi A."/>
        </authorList>
    </citation>
    <scope>NUCLEOTIDE SEQUENCE [LARGE SCALE GENOMIC DNA]</scope>
    <source>
        <strain evidence="2 3">NBRC 16267</strain>
    </source>
</reference>
<evidence type="ECO:0000259" key="1">
    <source>
        <dbReference type="SMART" id="SM00382"/>
    </source>
</evidence>
<dbReference type="SUPFAM" id="SSF52540">
    <property type="entry name" value="P-loop containing nucleoside triphosphate hydrolases"/>
    <property type="match status" value="1"/>
</dbReference>
<dbReference type="SMART" id="SM00382">
    <property type="entry name" value="AAA"/>
    <property type="match status" value="1"/>
</dbReference>
<dbReference type="InterPro" id="IPR003593">
    <property type="entry name" value="AAA+_ATPase"/>
</dbReference>
<dbReference type="AlphaFoldDB" id="A0A5M3XSB6"/>
<dbReference type="InterPro" id="IPR011646">
    <property type="entry name" value="KAP_P-loop"/>
</dbReference>
<name>A0A5M3XSB6_9ACTN</name>
<protein>
    <recommendedName>
        <fullName evidence="1">AAA+ ATPase domain-containing protein</fullName>
    </recommendedName>
</protein>
<dbReference type="EMBL" id="BLAF01000048">
    <property type="protein sequence ID" value="GES24145.1"/>
    <property type="molecule type" value="Genomic_DNA"/>
</dbReference>